<protein>
    <recommendedName>
        <fullName evidence="3">Ubiquitin-like domain-containing protein</fullName>
    </recommendedName>
</protein>
<dbReference type="Gene3D" id="3.10.20.90">
    <property type="entry name" value="Phosphatidylinositol 3-kinase Catalytic Subunit, Chain A, domain 1"/>
    <property type="match status" value="1"/>
</dbReference>
<dbReference type="InterPro" id="IPR029071">
    <property type="entry name" value="Ubiquitin-like_domsf"/>
</dbReference>
<dbReference type="GeneID" id="94842798"/>
<keyword evidence="2" id="KW-1185">Reference proteome</keyword>
<comment type="caution">
    <text evidence="1">The sequence shown here is derived from an EMBL/GenBank/DDBJ whole genome shotgun (WGS) entry which is preliminary data.</text>
</comment>
<accession>A0A1J4JVY8</accession>
<dbReference type="EMBL" id="MLAK01000911">
    <property type="protein sequence ID" value="OHT01453.1"/>
    <property type="molecule type" value="Genomic_DNA"/>
</dbReference>
<reference evidence="1" key="1">
    <citation type="submission" date="2016-10" db="EMBL/GenBank/DDBJ databases">
        <authorList>
            <person name="Benchimol M."/>
            <person name="Almeida L.G."/>
            <person name="Vasconcelos A.T."/>
            <person name="Perreira-Neves A."/>
            <person name="Rosa I.A."/>
            <person name="Tasca T."/>
            <person name="Bogo M.R."/>
            <person name="de Souza W."/>
        </authorList>
    </citation>
    <scope>NUCLEOTIDE SEQUENCE [LARGE SCALE GENOMIC DNA]</scope>
    <source>
        <strain evidence="1">K</strain>
    </source>
</reference>
<proteinExistence type="predicted"/>
<dbReference type="AlphaFoldDB" id="A0A1J4JVY8"/>
<evidence type="ECO:0008006" key="3">
    <source>
        <dbReference type="Google" id="ProtNLM"/>
    </source>
</evidence>
<dbReference type="RefSeq" id="XP_068354589.1">
    <property type="nucleotide sequence ID" value="XM_068508094.1"/>
</dbReference>
<dbReference type="OrthoDB" id="10254930at2759"/>
<sequence length="299" mass="33853">MSSPPLIENDLNAAMAYKGIHPDCTLIVSLENESLNFDQFWNDPQTNSIFNSSFVLTRLSESGSPESLRQFVSLFRISEYPAVVVFGEHSALVSKVFFPFPSPTEFHDFFTPARLKKQKMTNNSPQPPPQRTTTKISVQALSGSFSRVFSVNDTIGDLKAWITEESGNDLELLNQIIISHTHQPLPEDDSVTLKDADLVPSALLRVLGEENLDIRVEVGQNELPGTARPRAGFMSRLRNLRFFKWIGLISDLINPWGDDGTDDDSTFWQYKPNPQMARDIRESMRMMMRNRGFQPQAQI</sequence>
<name>A0A1J4JVY8_9EUKA</name>
<organism evidence="1 2">
    <name type="scientific">Tritrichomonas foetus</name>
    <dbReference type="NCBI Taxonomy" id="1144522"/>
    <lineage>
        <taxon>Eukaryota</taxon>
        <taxon>Metamonada</taxon>
        <taxon>Parabasalia</taxon>
        <taxon>Tritrichomonadida</taxon>
        <taxon>Tritrichomonadidae</taxon>
        <taxon>Tritrichomonas</taxon>
    </lineage>
</organism>
<gene>
    <name evidence="1" type="ORF">TRFO_31718</name>
</gene>
<dbReference type="VEuPathDB" id="TrichDB:TRFO_31718"/>
<dbReference type="Proteomes" id="UP000179807">
    <property type="component" value="Unassembled WGS sequence"/>
</dbReference>
<dbReference type="SUPFAM" id="SSF54236">
    <property type="entry name" value="Ubiquitin-like"/>
    <property type="match status" value="1"/>
</dbReference>
<evidence type="ECO:0000313" key="1">
    <source>
        <dbReference type="EMBL" id="OHT01453.1"/>
    </source>
</evidence>
<evidence type="ECO:0000313" key="2">
    <source>
        <dbReference type="Proteomes" id="UP000179807"/>
    </source>
</evidence>